<dbReference type="RefSeq" id="WP_262686037.1">
    <property type="nucleotide sequence ID" value="NZ_JAOQIO010000089.1"/>
</dbReference>
<evidence type="ECO:0000313" key="3">
    <source>
        <dbReference type="Proteomes" id="UP001652445"/>
    </source>
</evidence>
<organism evidence="2 3">
    <name type="scientific">Paenibacillus baimaensis</name>
    <dbReference type="NCBI Taxonomy" id="2982185"/>
    <lineage>
        <taxon>Bacteria</taxon>
        <taxon>Bacillati</taxon>
        <taxon>Bacillota</taxon>
        <taxon>Bacilli</taxon>
        <taxon>Bacillales</taxon>
        <taxon>Paenibacillaceae</taxon>
        <taxon>Paenibacillus</taxon>
    </lineage>
</organism>
<proteinExistence type="predicted"/>
<dbReference type="Proteomes" id="UP001652445">
    <property type="component" value="Unassembled WGS sequence"/>
</dbReference>
<dbReference type="InterPro" id="IPR012338">
    <property type="entry name" value="Beta-lactam/transpept-like"/>
</dbReference>
<dbReference type="SUPFAM" id="SSF56601">
    <property type="entry name" value="beta-lactamase/transpeptidase-like"/>
    <property type="match status" value="1"/>
</dbReference>
<evidence type="ECO:0000313" key="2">
    <source>
        <dbReference type="EMBL" id="MCU6794977.1"/>
    </source>
</evidence>
<feature type="domain" description="Beta-lactamase-related" evidence="1">
    <location>
        <begin position="27"/>
        <end position="317"/>
    </location>
</feature>
<comment type="caution">
    <text evidence="2">The sequence shown here is derived from an EMBL/GenBank/DDBJ whole genome shotgun (WGS) entry which is preliminary data.</text>
</comment>
<protein>
    <submittedName>
        <fullName evidence="2">Beta-lactamase family protein</fullName>
    </submittedName>
</protein>
<name>A0ABT2UK27_9BACL</name>
<dbReference type="InterPro" id="IPR001466">
    <property type="entry name" value="Beta-lactam-related"/>
</dbReference>
<dbReference type="PANTHER" id="PTHR46825">
    <property type="entry name" value="D-ALANYL-D-ALANINE-CARBOXYPEPTIDASE/ENDOPEPTIDASE AMPH"/>
    <property type="match status" value="1"/>
</dbReference>
<reference evidence="2 3" key="1">
    <citation type="submission" date="2022-09" db="EMBL/GenBank/DDBJ databases">
        <authorList>
            <person name="Han X.L."/>
            <person name="Wang Q."/>
            <person name="Lu T."/>
        </authorList>
    </citation>
    <scope>NUCLEOTIDE SEQUENCE [LARGE SCALE GENOMIC DNA]</scope>
    <source>
        <strain evidence="2 3">WQ 127069</strain>
    </source>
</reference>
<keyword evidence="3" id="KW-1185">Reference proteome</keyword>
<dbReference type="PANTHER" id="PTHR46825:SF9">
    <property type="entry name" value="BETA-LACTAMASE-RELATED DOMAIN-CONTAINING PROTEIN"/>
    <property type="match status" value="1"/>
</dbReference>
<evidence type="ECO:0000259" key="1">
    <source>
        <dbReference type="Pfam" id="PF00144"/>
    </source>
</evidence>
<dbReference type="Gene3D" id="3.40.710.10">
    <property type="entry name" value="DD-peptidase/beta-lactamase superfamily"/>
    <property type="match status" value="1"/>
</dbReference>
<sequence>MEMKILSNPNAILHYMNAYMERFPFSGVIRVVKQGVIICTQAYGKAYIEFDVSNHTDTRFGLASVSKQFTAFAVMQLYDQLLIDIDQPVNDYLPDELKVDQRITAHHLMSHTSGLPTFHGLDGHFFGDYDKTNYRQSEFVKFFRERPLHFEPGSGYEYCNAGYHMLAFLVESVSGISFKKYLEGHILKPLGMFDTTLEDGIGILPGKAFGYGMNHESIVRGEYHNPAYSIGAGGMVSNCSDLYKWYLCLKDRKLLGNSTYSRFIQENVNGYCYGLFKDYMYGKPRFYHDGAYLGIGAYMQSFFEDDICIIVLCNYDFVNYFRVGNAISELIFTGNAELPQKPLEIVLDEELAEKYEGIYLKNRAELRKVHDHWEFVHLGRFHKPLYPIGNHQFQSTWLDKSYILKECEDGEFEFIGLRKQIDS</sequence>
<dbReference type="InterPro" id="IPR050491">
    <property type="entry name" value="AmpC-like"/>
</dbReference>
<dbReference type="Pfam" id="PF00144">
    <property type="entry name" value="Beta-lactamase"/>
    <property type="match status" value="1"/>
</dbReference>
<accession>A0ABT2UK27</accession>
<gene>
    <name evidence="2" type="ORF">OB236_22985</name>
</gene>
<dbReference type="EMBL" id="JAOQIO010000089">
    <property type="protein sequence ID" value="MCU6794977.1"/>
    <property type="molecule type" value="Genomic_DNA"/>
</dbReference>